<feature type="region of interest" description="Disordered" evidence="2">
    <location>
        <begin position="149"/>
        <end position="175"/>
    </location>
</feature>
<dbReference type="GO" id="GO:0045893">
    <property type="term" value="P:positive regulation of DNA-templated transcription"/>
    <property type="evidence" value="ECO:0007669"/>
    <property type="project" value="InterPro"/>
</dbReference>
<dbReference type="PANTHER" id="PTHR30204">
    <property type="entry name" value="REDOX-CYCLING DRUG-SENSING TRANSCRIPTIONAL ACTIVATOR SOXR"/>
    <property type="match status" value="1"/>
</dbReference>
<dbReference type="PROSITE" id="PS50937">
    <property type="entry name" value="HTH_MERR_2"/>
    <property type="match status" value="1"/>
</dbReference>
<evidence type="ECO:0000313" key="4">
    <source>
        <dbReference type="EMBL" id="ABM58569.1"/>
    </source>
</evidence>
<dbReference type="PANTHER" id="PTHR30204:SF92">
    <property type="entry name" value="HTH-TYPE TRANSCRIPTIONAL REGULATOR ZNTR"/>
    <property type="match status" value="1"/>
</dbReference>
<dbReference type="HOGENOM" id="CLU_060077_2_0_4"/>
<dbReference type="RefSeq" id="WP_011810565.1">
    <property type="nucleotide sequence ID" value="NC_008786.1"/>
</dbReference>
<dbReference type="eggNOG" id="COG0789">
    <property type="taxonomic scope" value="Bacteria"/>
</dbReference>
<dbReference type="CDD" id="cd04784">
    <property type="entry name" value="HTH_CadR-PbrR"/>
    <property type="match status" value="1"/>
</dbReference>
<dbReference type="AlphaFoldDB" id="A1WLR2"/>
<dbReference type="InterPro" id="IPR009061">
    <property type="entry name" value="DNA-bd_dom_put_sf"/>
</dbReference>
<organism evidence="4 5">
    <name type="scientific">Verminephrobacter eiseniae (strain EF01-2)</name>
    <dbReference type="NCBI Taxonomy" id="391735"/>
    <lineage>
        <taxon>Bacteria</taxon>
        <taxon>Pseudomonadati</taxon>
        <taxon>Pseudomonadota</taxon>
        <taxon>Betaproteobacteria</taxon>
        <taxon>Burkholderiales</taxon>
        <taxon>Comamonadaceae</taxon>
        <taxon>Verminephrobacter</taxon>
    </lineage>
</organism>
<dbReference type="InterPro" id="IPR047057">
    <property type="entry name" value="MerR_fam"/>
</dbReference>
<reference evidence="5" key="1">
    <citation type="submission" date="2006-12" db="EMBL/GenBank/DDBJ databases">
        <title>Complete sequence of chromosome 1 of Verminephrobacter eiseniae EF01-2.</title>
        <authorList>
            <person name="Copeland A."/>
            <person name="Lucas S."/>
            <person name="Lapidus A."/>
            <person name="Barry K."/>
            <person name="Detter J.C."/>
            <person name="Glavina del Rio T."/>
            <person name="Dalin E."/>
            <person name="Tice H."/>
            <person name="Pitluck S."/>
            <person name="Chertkov O."/>
            <person name="Brettin T."/>
            <person name="Bruce D."/>
            <person name="Han C."/>
            <person name="Tapia R."/>
            <person name="Gilna P."/>
            <person name="Schmutz J."/>
            <person name="Larimer F."/>
            <person name="Land M."/>
            <person name="Hauser L."/>
            <person name="Kyrpides N."/>
            <person name="Kim E."/>
            <person name="Stahl D."/>
            <person name="Richardson P."/>
        </authorList>
    </citation>
    <scope>NUCLEOTIDE SEQUENCE [LARGE SCALE GENOMIC DNA]</scope>
    <source>
        <strain evidence="5">EF01-2</strain>
    </source>
</reference>
<dbReference type="GO" id="GO:0003677">
    <property type="term" value="F:DNA binding"/>
    <property type="evidence" value="ECO:0007669"/>
    <property type="project" value="UniProtKB-KW"/>
</dbReference>
<dbReference type="InterPro" id="IPR000551">
    <property type="entry name" value="MerR-type_HTH_dom"/>
</dbReference>
<evidence type="ECO:0000256" key="1">
    <source>
        <dbReference type="ARBA" id="ARBA00023125"/>
    </source>
</evidence>
<dbReference type="EMBL" id="CP000542">
    <property type="protein sequence ID" value="ABM58569.1"/>
    <property type="molecule type" value="Genomic_DNA"/>
</dbReference>
<dbReference type="PRINTS" id="PR00040">
    <property type="entry name" value="HTHMERR"/>
</dbReference>
<dbReference type="GO" id="GO:0046872">
    <property type="term" value="F:metal ion binding"/>
    <property type="evidence" value="ECO:0007669"/>
    <property type="project" value="InterPro"/>
</dbReference>
<dbReference type="Gene3D" id="1.10.1660.10">
    <property type="match status" value="1"/>
</dbReference>
<gene>
    <name evidence="4" type="ordered locus">Veis_2831</name>
</gene>
<accession>A1WLR2</accession>
<dbReference type="Proteomes" id="UP000000374">
    <property type="component" value="Chromosome"/>
</dbReference>
<evidence type="ECO:0000313" key="5">
    <source>
        <dbReference type="Proteomes" id="UP000000374"/>
    </source>
</evidence>
<dbReference type="STRING" id="391735.Veis_2831"/>
<sequence length="175" mass="19010">MATAMRIGELGRATGVDIETIRYYEKIGLLPAPARSDNGYRSYAQPHLERLAFIRHCRALDISLADVKRLLDFAAQPGADCGDIDRLIDAQLARARARLKSMRALERQLAALRARCHPGQVTGECGILHELIAAAHGEACACHRDAGADPAPTARRRGQVLAASPPYPLTRRPGP</sequence>
<keyword evidence="5" id="KW-1185">Reference proteome</keyword>
<dbReference type="SUPFAM" id="SSF46955">
    <property type="entry name" value="Putative DNA-binding domain"/>
    <property type="match status" value="1"/>
</dbReference>
<dbReference type="SMART" id="SM00422">
    <property type="entry name" value="HTH_MERR"/>
    <property type="match status" value="1"/>
</dbReference>
<dbReference type="GeneID" id="76461330"/>
<dbReference type="KEGG" id="vei:Veis_2831"/>
<proteinExistence type="predicted"/>
<evidence type="ECO:0000259" key="3">
    <source>
        <dbReference type="PROSITE" id="PS50937"/>
    </source>
</evidence>
<dbReference type="Pfam" id="PF13411">
    <property type="entry name" value="MerR_1"/>
    <property type="match status" value="1"/>
</dbReference>
<dbReference type="GO" id="GO:0003700">
    <property type="term" value="F:DNA-binding transcription factor activity"/>
    <property type="evidence" value="ECO:0007669"/>
    <property type="project" value="InterPro"/>
</dbReference>
<dbReference type="InterPro" id="IPR011791">
    <property type="entry name" value="CadR-PbrR"/>
</dbReference>
<protein>
    <submittedName>
        <fullName evidence="4">Putative transcriptional regulator, MerR family</fullName>
    </submittedName>
</protein>
<evidence type="ECO:0000256" key="2">
    <source>
        <dbReference type="SAM" id="MobiDB-lite"/>
    </source>
</evidence>
<name>A1WLR2_VEREI</name>
<keyword evidence="1" id="KW-0238">DNA-binding</keyword>
<feature type="domain" description="HTH merR-type" evidence="3">
    <location>
        <begin position="4"/>
        <end position="73"/>
    </location>
</feature>